<dbReference type="AlphaFoldDB" id="A0A060SI40"/>
<accession>A0A060SI40</accession>
<dbReference type="EMBL" id="CCBP010000110">
    <property type="protein sequence ID" value="CDO72108.1"/>
    <property type="molecule type" value="Genomic_DNA"/>
</dbReference>
<proteinExistence type="predicted"/>
<evidence type="ECO:0000313" key="1">
    <source>
        <dbReference type="EMBL" id="CDO72108.1"/>
    </source>
</evidence>
<sequence>MPFSYVIEHMEEDEETPKSIPKWVELEYMHMRTLAGPGATVHFTHLSPGSCNTLSALFSQDGDSSKAEAYAHQNSVLQIMEEKGVPLEKVCLLDPKAEKELSPEDGDGRFEWFLFGGILGDDPPRDRTGELRVLGFPGRRLGPVQMTTDTALGVTKIVVQDKKRLSEIPFLVRMLNYLRTGLFLTPLQDHPTIVFNAKESVEMPFRYISDGKEPILPPGMREHLHEDLNRSFDF</sequence>
<dbReference type="Pfam" id="PF04252">
    <property type="entry name" value="SFM1-like"/>
    <property type="match status" value="1"/>
</dbReference>
<dbReference type="PANTHER" id="PTHR35517:SF1">
    <property type="entry name" value="PROTEIN ARGININE N-METHYLTRANSFERASE SFM1"/>
    <property type="match status" value="1"/>
</dbReference>
<dbReference type="HOGENOM" id="CLU_080487_0_0_1"/>
<protein>
    <recommendedName>
        <fullName evidence="3">DUF431-domain-containing protein</fullName>
    </recommendedName>
</protein>
<dbReference type="OrthoDB" id="373498at2759"/>
<dbReference type="Proteomes" id="UP000029665">
    <property type="component" value="Unassembled WGS sequence"/>
</dbReference>
<gene>
    <name evidence="1" type="ORF">BN946_scf184962.g51</name>
</gene>
<reference evidence="1" key="1">
    <citation type="submission" date="2014-01" db="EMBL/GenBank/DDBJ databases">
        <title>The genome of the white-rot fungus Pycnoporus cinnabarinus: a basidiomycete model with a versatile arsenal for lignocellulosic biomass breakdown.</title>
        <authorList>
            <person name="Levasseur A."/>
            <person name="Lomascolo A."/>
            <person name="Ruiz-Duenas F.J."/>
            <person name="Uzan E."/>
            <person name="Piumi F."/>
            <person name="Kues U."/>
            <person name="Ram A.F.J."/>
            <person name="Murat C."/>
            <person name="Haon M."/>
            <person name="Benoit I."/>
            <person name="Arfi Y."/>
            <person name="Chevret D."/>
            <person name="Drula E."/>
            <person name="Kwon M.J."/>
            <person name="Gouret P."/>
            <person name="Lesage-Meessen L."/>
            <person name="Lombard V."/>
            <person name="Mariette J."/>
            <person name="Noirot C."/>
            <person name="Park J."/>
            <person name="Patyshakuliyeva A."/>
            <person name="Wieneger R.A.B."/>
            <person name="Wosten H.A.B."/>
            <person name="Martin F."/>
            <person name="Coutinho P.M."/>
            <person name="de Vries R."/>
            <person name="Martinez A.T."/>
            <person name="Klopp C."/>
            <person name="Pontarotti P."/>
            <person name="Henrissat B."/>
            <person name="Record E."/>
        </authorList>
    </citation>
    <scope>NUCLEOTIDE SEQUENCE [LARGE SCALE GENOMIC DNA]</scope>
    <source>
        <strain evidence="1">BRFM137</strain>
    </source>
</reference>
<dbReference type="CDD" id="cd18090">
    <property type="entry name" value="Arginine_MT_Sfm1"/>
    <property type="match status" value="1"/>
</dbReference>
<dbReference type="OMA" id="HLGSVQM"/>
<dbReference type="PANTHER" id="PTHR35517">
    <property type="entry name" value="PROTEIN ARGININE N-METHYLTRANSFERASE SFM1"/>
    <property type="match status" value="1"/>
</dbReference>
<dbReference type="GO" id="GO:0035241">
    <property type="term" value="F:protein-arginine omega-N monomethyltransferase activity"/>
    <property type="evidence" value="ECO:0007669"/>
    <property type="project" value="TreeGrafter"/>
</dbReference>
<keyword evidence="2" id="KW-1185">Reference proteome</keyword>
<evidence type="ECO:0000313" key="2">
    <source>
        <dbReference type="Proteomes" id="UP000029665"/>
    </source>
</evidence>
<dbReference type="InterPro" id="IPR007364">
    <property type="entry name" value="SFM1-like"/>
</dbReference>
<comment type="caution">
    <text evidence="1">The sequence shown here is derived from an EMBL/GenBank/DDBJ whole genome shotgun (WGS) entry which is preliminary data.</text>
</comment>
<name>A0A060SI40_PYCCI</name>
<evidence type="ECO:0008006" key="3">
    <source>
        <dbReference type="Google" id="ProtNLM"/>
    </source>
</evidence>
<organism evidence="1 2">
    <name type="scientific">Pycnoporus cinnabarinus</name>
    <name type="common">Cinnabar-red polypore</name>
    <name type="synonym">Trametes cinnabarina</name>
    <dbReference type="NCBI Taxonomy" id="5643"/>
    <lineage>
        <taxon>Eukaryota</taxon>
        <taxon>Fungi</taxon>
        <taxon>Dikarya</taxon>
        <taxon>Basidiomycota</taxon>
        <taxon>Agaricomycotina</taxon>
        <taxon>Agaricomycetes</taxon>
        <taxon>Polyporales</taxon>
        <taxon>Polyporaceae</taxon>
        <taxon>Trametes</taxon>
    </lineage>
</organism>